<keyword evidence="1" id="KW-0805">Transcription regulation</keyword>
<evidence type="ECO:0000256" key="3">
    <source>
        <dbReference type="ARBA" id="ARBA00023163"/>
    </source>
</evidence>
<evidence type="ECO:0000256" key="1">
    <source>
        <dbReference type="ARBA" id="ARBA00023015"/>
    </source>
</evidence>
<feature type="domain" description="HTH marR-type" evidence="4">
    <location>
        <begin position="11"/>
        <end position="149"/>
    </location>
</feature>
<dbReference type="InterPro" id="IPR036388">
    <property type="entry name" value="WH-like_DNA-bd_sf"/>
</dbReference>
<dbReference type="PROSITE" id="PS50995">
    <property type="entry name" value="HTH_MARR_2"/>
    <property type="match status" value="1"/>
</dbReference>
<evidence type="ECO:0000313" key="6">
    <source>
        <dbReference type="Proteomes" id="UP000439752"/>
    </source>
</evidence>
<dbReference type="InterPro" id="IPR000835">
    <property type="entry name" value="HTH_MarR-typ"/>
</dbReference>
<dbReference type="InterPro" id="IPR036390">
    <property type="entry name" value="WH_DNA-bd_sf"/>
</dbReference>
<dbReference type="PROSITE" id="PS01117">
    <property type="entry name" value="HTH_MARR_1"/>
    <property type="match status" value="1"/>
</dbReference>
<dbReference type="SMART" id="SM00347">
    <property type="entry name" value="HTH_MARR"/>
    <property type="match status" value="1"/>
</dbReference>
<dbReference type="InterPro" id="IPR023187">
    <property type="entry name" value="Tscrpt_reg_MarR-type_CS"/>
</dbReference>
<keyword evidence="6" id="KW-1185">Reference proteome</keyword>
<accession>A0A653I4R8</accession>
<dbReference type="Pfam" id="PF01047">
    <property type="entry name" value="MarR"/>
    <property type="match status" value="1"/>
</dbReference>
<proteinExistence type="predicted"/>
<evidence type="ECO:0000313" key="5">
    <source>
        <dbReference type="EMBL" id="VWX33817.1"/>
    </source>
</evidence>
<sequence length="162" mass="18641">METEQQENLRSATMMKSFWNIQRHLMRFAHQTAQENGLSMPQFHSLMTIAPRGPITQKELAAHTHLPKSTLSQSIEGLVQSGWIVRETNEQNRREVILSLSEQGERFVQEMKQQETGMQQRLEKILETIDPEAFEQMLATHDIIARGMKEILPPRNGGCTDD</sequence>
<name>A0A653I4R8_9BACL</name>
<gene>
    <name evidence="5" type="ORF">EXIGUO9Y_130113</name>
</gene>
<organism evidence="5 6">
    <name type="scientific">Exiguobacterium oxidotolerans</name>
    <dbReference type="NCBI Taxonomy" id="223958"/>
    <lineage>
        <taxon>Bacteria</taxon>
        <taxon>Bacillati</taxon>
        <taxon>Bacillota</taxon>
        <taxon>Bacilli</taxon>
        <taxon>Bacillales</taxon>
        <taxon>Bacillales Family XII. Incertae Sedis</taxon>
        <taxon>Exiguobacterium</taxon>
    </lineage>
</organism>
<dbReference type="Proteomes" id="UP000439752">
    <property type="component" value="Unassembled WGS sequence"/>
</dbReference>
<evidence type="ECO:0000256" key="2">
    <source>
        <dbReference type="ARBA" id="ARBA00023125"/>
    </source>
</evidence>
<dbReference type="SUPFAM" id="SSF46785">
    <property type="entry name" value="Winged helix' DNA-binding domain"/>
    <property type="match status" value="1"/>
</dbReference>
<keyword evidence="2" id="KW-0238">DNA-binding</keyword>
<dbReference type="PANTHER" id="PTHR42756:SF1">
    <property type="entry name" value="TRANSCRIPTIONAL REPRESSOR OF EMRAB OPERON"/>
    <property type="match status" value="1"/>
</dbReference>
<dbReference type="Gene3D" id="1.10.10.10">
    <property type="entry name" value="Winged helix-like DNA-binding domain superfamily/Winged helix DNA-binding domain"/>
    <property type="match status" value="1"/>
</dbReference>
<dbReference type="GO" id="GO:0003677">
    <property type="term" value="F:DNA binding"/>
    <property type="evidence" value="ECO:0007669"/>
    <property type="project" value="UniProtKB-KW"/>
</dbReference>
<dbReference type="AlphaFoldDB" id="A0A653I4R8"/>
<dbReference type="GO" id="GO:0003700">
    <property type="term" value="F:DNA-binding transcription factor activity"/>
    <property type="evidence" value="ECO:0007669"/>
    <property type="project" value="InterPro"/>
</dbReference>
<dbReference type="PANTHER" id="PTHR42756">
    <property type="entry name" value="TRANSCRIPTIONAL REGULATOR, MARR"/>
    <property type="match status" value="1"/>
</dbReference>
<dbReference type="RefSeq" id="WP_159172865.1">
    <property type="nucleotide sequence ID" value="NZ_LR732308.1"/>
</dbReference>
<evidence type="ECO:0000259" key="4">
    <source>
        <dbReference type="PROSITE" id="PS50995"/>
    </source>
</evidence>
<protein>
    <submittedName>
        <fullName evidence="5">MarR family transcriptional regulator</fullName>
    </submittedName>
</protein>
<keyword evidence="3" id="KW-0804">Transcription</keyword>
<dbReference type="EMBL" id="CABWKQ010000005">
    <property type="protein sequence ID" value="VWX33817.1"/>
    <property type="molecule type" value="Genomic_DNA"/>
</dbReference>
<reference evidence="5 6" key="1">
    <citation type="submission" date="2019-10" db="EMBL/GenBank/DDBJ databases">
        <authorList>
            <person name="Karimi E."/>
        </authorList>
    </citation>
    <scope>NUCLEOTIDE SEQUENCE [LARGE SCALE GENOMIC DNA]</scope>
    <source>
        <strain evidence="5">Exiguobacterium sp. 9Y</strain>
    </source>
</reference>